<accession>A0A183B1D8</accession>
<feature type="compositionally biased region" description="Low complexity" evidence="1">
    <location>
        <begin position="123"/>
        <end position="134"/>
    </location>
</feature>
<dbReference type="InterPro" id="IPR051506">
    <property type="entry name" value="ATOS_Transcription_Regulators"/>
</dbReference>
<sequence>MFVIGYDFEDMPPNSQTFLRQRTVYMPIDRSSGASHGTTNASSTITYTSQPQPDKPSNRDTTHLVPPVSSIPTGGDRRSAPELFWHDQGQRGSADPQNKMGTTNGTNVSEPDHSQTLADDISTDGTGDLSSSCSCSSLRSTTSSMCSLASSSNEHSHPPPPPHSHHSSGAVKPTDGLVSRPSDSQHQPAFLRYLVHLRFHTTRSGRLYLHTDLRLIFARDKFEFDPRVATYELRSFVDAPSNPRYSPKK</sequence>
<evidence type="ECO:0000313" key="4">
    <source>
        <dbReference type="Proteomes" id="UP000272942"/>
    </source>
</evidence>
<feature type="domain" description="Atos-like C-terminal" evidence="2">
    <location>
        <begin position="191"/>
        <end position="247"/>
    </location>
</feature>
<protein>
    <submittedName>
        <fullName evidence="5">Chromosome_seg domain-containing protein</fullName>
    </submittedName>
</protein>
<evidence type="ECO:0000313" key="5">
    <source>
        <dbReference type="WBParaSite" id="ECPE_0001306101-mRNA-1"/>
    </source>
</evidence>
<organism evidence="5">
    <name type="scientific">Echinostoma caproni</name>
    <dbReference type="NCBI Taxonomy" id="27848"/>
    <lineage>
        <taxon>Eukaryota</taxon>
        <taxon>Metazoa</taxon>
        <taxon>Spiralia</taxon>
        <taxon>Lophotrochozoa</taxon>
        <taxon>Platyhelminthes</taxon>
        <taxon>Trematoda</taxon>
        <taxon>Digenea</taxon>
        <taxon>Plagiorchiida</taxon>
        <taxon>Echinostomata</taxon>
        <taxon>Echinostomatoidea</taxon>
        <taxon>Echinostomatidae</taxon>
        <taxon>Echinostoma</taxon>
    </lineage>
</organism>
<feature type="compositionally biased region" description="Polar residues" evidence="1">
    <location>
        <begin position="95"/>
        <end position="117"/>
    </location>
</feature>
<feature type="region of interest" description="Disordered" evidence="1">
    <location>
        <begin position="29"/>
        <end position="134"/>
    </location>
</feature>
<dbReference type="PANTHER" id="PTHR13199">
    <property type="entry name" value="GH03947P"/>
    <property type="match status" value="1"/>
</dbReference>
<reference evidence="5" key="1">
    <citation type="submission" date="2016-06" db="UniProtKB">
        <authorList>
            <consortium name="WormBaseParasite"/>
        </authorList>
    </citation>
    <scope>IDENTIFICATION</scope>
</reference>
<dbReference type="InterPro" id="IPR033473">
    <property type="entry name" value="Atos-like_C"/>
</dbReference>
<feature type="compositionally biased region" description="Basic and acidic residues" evidence="1">
    <location>
        <begin position="75"/>
        <end position="89"/>
    </location>
</feature>
<proteinExistence type="predicted"/>
<dbReference type="PANTHER" id="PTHR13199:SF11">
    <property type="entry name" value="PROTEIN ATOSSA"/>
    <property type="match status" value="1"/>
</dbReference>
<dbReference type="Proteomes" id="UP000272942">
    <property type="component" value="Unassembled WGS sequence"/>
</dbReference>
<dbReference type="Pfam" id="PF13889">
    <property type="entry name" value="Chromosome_seg"/>
    <property type="match status" value="1"/>
</dbReference>
<dbReference type="OrthoDB" id="8625101at2759"/>
<evidence type="ECO:0000256" key="1">
    <source>
        <dbReference type="SAM" id="MobiDB-lite"/>
    </source>
</evidence>
<reference evidence="3 4" key="2">
    <citation type="submission" date="2018-11" db="EMBL/GenBank/DDBJ databases">
        <authorList>
            <consortium name="Pathogen Informatics"/>
        </authorList>
    </citation>
    <scope>NUCLEOTIDE SEQUENCE [LARGE SCALE GENOMIC DNA]</scope>
    <source>
        <strain evidence="3 4">Egypt</strain>
    </source>
</reference>
<feature type="compositionally biased region" description="Polar residues" evidence="1">
    <location>
        <begin position="32"/>
        <end position="52"/>
    </location>
</feature>
<gene>
    <name evidence="3" type="ORF">ECPE_LOCUS13023</name>
</gene>
<evidence type="ECO:0000259" key="2">
    <source>
        <dbReference type="Pfam" id="PF13889"/>
    </source>
</evidence>
<evidence type="ECO:0000313" key="3">
    <source>
        <dbReference type="EMBL" id="VDP90295.1"/>
    </source>
</evidence>
<dbReference type="EMBL" id="UZAN01054118">
    <property type="protein sequence ID" value="VDP90295.1"/>
    <property type="molecule type" value="Genomic_DNA"/>
</dbReference>
<dbReference type="AlphaFoldDB" id="A0A183B1D8"/>
<name>A0A183B1D8_9TREM</name>
<feature type="region of interest" description="Disordered" evidence="1">
    <location>
        <begin position="146"/>
        <end position="184"/>
    </location>
</feature>
<keyword evidence="4" id="KW-1185">Reference proteome</keyword>
<dbReference type="WBParaSite" id="ECPE_0001306101-mRNA-1">
    <property type="protein sequence ID" value="ECPE_0001306101-mRNA-1"/>
    <property type="gene ID" value="ECPE_0001306101"/>
</dbReference>